<name>A0A224YEN4_9ACAR</name>
<evidence type="ECO:0000313" key="2">
    <source>
        <dbReference type="EMBL" id="MAA12633.1"/>
    </source>
</evidence>
<accession>A0A224YEN4</accession>
<dbReference type="AlphaFoldDB" id="A0A224YEN4"/>
<protein>
    <submittedName>
        <fullName evidence="2">Uncharacterized protein</fullName>
    </submittedName>
</protein>
<evidence type="ECO:0000256" key="1">
    <source>
        <dbReference type="SAM" id="SignalP"/>
    </source>
</evidence>
<sequence>MWIFIWRLRHLMVGLECSDGQEYLCAGLEWALVSSIFKHCCVSISRACSCHGTLSLSSNIKSNIAIPFSSICLICIMKVHYRLHSFCHWAISVGLTRLACLIAPQ</sequence>
<organism evidence="2">
    <name type="scientific">Rhipicephalus zambeziensis</name>
    <dbReference type="NCBI Taxonomy" id="60191"/>
    <lineage>
        <taxon>Eukaryota</taxon>
        <taxon>Metazoa</taxon>
        <taxon>Ecdysozoa</taxon>
        <taxon>Arthropoda</taxon>
        <taxon>Chelicerata</taxon>
        <taxon>Arachnida</taxon>
        <taxon>Acari</taxon>
        <taxon>Parasitiformes</taxon>
        <taxon>Ixodida</taxon>
        <taxon>Ixodoidea</taxon>
        <taxon>Ixodidae</taxon>
        <taxon>Rhipicephalinae</taxon>
        <taxon>Rhipicephalus</taxon>
        <taxon>Rhipicephalus</taxon>
    </lineage>
</organism>
<keyword evidence="1" id="KW-0732">Signal</keyword>
<proteinExistence type="predicted"/>
<feature type="signal peptide" evidence="1">
    <location>
        <begin position="1"/>
        <end position="20"/>
    </location>
</feature>
<reference evidence="2" key="1">
    <citation type="journal article" date="2017" name="Parasit. Vectors">
        <title>Sialotranscriptomics of Rhipicephalus zambeziensis reveals intricate expression profiles of secretory proteins and suggests tight temporal transcriptional regulation during blood-feeding.</title>
        <authorList>
            <person name="de Castro M.H."/>
            <person name="de Klerk D."/>
            <person name="Pienaar R."/>
            <person name="Rees D.J.G."/>
            <person name="Mans B.J."/>
        </authorList>
    </citation>
    <scope>NUCLEOTIDE SEQUENCE</scope>
    <source>
        <tissue evidence="2">Salivary glands</tissue>
    </source>
</reference>
<dbReference type="EMBL" id="GFPF01001487">
    <property type="protein sequence ID" value="MAA12633.1"/>
    <property type="molecule type" value="Transcribed_RNA"/>
</dbReference>
<feature type="chain" id="PRO_5012443234" evidence="1">
    <location>
        <begin position="21"/>
        <end position="105"/>
    </location>
</feature>